<gene>
    <name evidence="2" type="ORF">ACFL27_13855</name>
</gene>
<evidence type="ECO:0000259" key="1">
    <source>
        <dbReference type="Pfam" id="PF13439"/>
    </source>
</evidence>
<keyword evidence="2" id="KW-0328">Glycosyltransferase</keyword>
<proteinExistence type="predicted"/>
<name>A0ABV6YYJ5_UNCC1</name>
<evidence type="ECO:0000313" key="2">
    <source>
        <dbReference type="EMBL" id="MFC1851276.1"/>
    </source>
</evidence>
<dbReference type="EMBL" id="JBHPBY010000172">
    <property type="protein sequence ID" value="MFC1851276.1"/>
    <property type="molecule type" value="Genomic_DNA"/>
</dbReference>
<dbReference type="Proteomes" id="UP001594351">
    <property type="component" value="Unassembled WGS sequence"/>
</dbReference>
<comment type="caution">
    <text evidence="2">The sequence shown here is derived from an EMBL/GenBank/DDBJ whole genome shotgun (WGS) entry which is preliminary data.</text>
</comment>
<accession>A0ABV6YYJ5</accession>
<dbReference type="EC" id="2.4.-.-" evidence="2"/>
<keyword evidence="2" id="KW-0808">Transferase</keyword>
<dbReference type="GO" id="GO:0016757">
    <property type="term" value="F:glycosyltransferase activity"/>
    <property type="evidence" value="ECO:0007669"/>
    <property type="project" value="UniProtKB-KW"/>
</dbReference>
<feature type="non-terminal residue" evidence="2">
    <location>
        <position position="219"/>
    </location>
</feature>
<reference evidence="2 3" key="1">
    <citation type="submission" date="2024-09" db="EMBL/GenBank/DDBJ databases">
        <title>Laminarin stimulates single cell rates of sulfate reduction while oxygen inhibits transcriptomic activity in coastal marine sediment.</title>
        <authorList>
            <person name="Lindsay M."/>
            <person name="Orcutt B."/>
            <person name="Emerson D."/>
            <person name="Stepanauskas R."/>
            <person name="D'Angelo T."/>
        </authorList>
    </citation>
    <scope>NUCLEOTIDE SEQUENCE [LARGE SCALE GENOMIC DNA]</scope>
    <source>
        <strain evidence="2">SAG AM-311-K15</strain>
    </source>
</reference>
<dbReference type="SUPFAM" id="SSF53756">
    <property type="entry name" value="UDP-Glycosyltransferase/glycogen phosphorylase"/>
    <property type="match status" value="1"/>
</dbReference>
<dbReference type="Gene3D" id="3.40.50.2000">
    <property type="entry name" value="Glycogen Phosphorylase B"/>
    <property type="match status" value="1"/>
</dbReference>
<dbReference type="InterPro" id="IPR028098">
    <property type="entry name" value="Glyco_trans_4-like_N"/>
</dbReference>
<feature type="domain" description="Glycosyltransferase subfamily 4-like N-terminal" evidence="1">
    <location>
        <begin position="21"/>
        <end position="202"/>
    </location>
</feature>
<protein>
    <submittedName>
        <fullName evidence="2">Glycosyltransferase</fullName>
        <ecNumber evidence="2">2.4.-.-</ecNumber>
    </submittedName>
</protein>
<organism evidence="2 3">
    <name type="scientific">candidate division CSSED10-310 bacterium</name>
    <dbReference type="NCBI Taxonomy" id="2855610"/>
    <lineage>
        <taxon>Bacteria</taxon>
        <taxon>Bacteria division CSSED10-310</taxon>
    </lineage>
</organism>
<sequence length="219" mass="25620">MKILFMHNYYRLPGGEDRVFELESSLLEKKGNQVVKFSRHNSELDRMSRLNKVFVALNMIWSPKMYRKMKKMLRSLKPDVVHFHNVVPLLTPSLYYACKSEGVAAVQTLHNYRMICPGGKMLRQKMVCEDCLCRFPWPAVVHGCYRDSKAATFIIGASFWIHRLIGKWTENIDLFIALTDFSRMIFIKGGIPEKKLVVKPNFTRDIRPHYDHKGYALYV</sequence>
<keyword evidence="3" id="KW-1185">Reference proteome</keyword>
<evidence type="ECO:0000313" key="3">
    <source>
        <dbReference type="Proteomes" id="UP001594351"/>
    </source>
</evidence>
<dbReference type="Pfam" id="PF13439">
    <property type="entry name" value="Glyco_transf_4"/>
    <property type="match status" value="1"/>
</dbReference>